<dbReference type="InterPro" id="IPR020904">
    <property type="entry name" value="Sc_DH/Rdtase_CS"/>
</dbReference>
<protein>
    <submittedName>
        <fullName evidence="3">D-beta-hydroxybutyrate dehydrogenase, mitochondrial</fullName>
    </submittedName>
</protein>
<dbReference type="PANTHER" id="PTHR43313">
    <property type="entry name" value="SHORT-CHAIN DEHYDROGENASE/REDUCTASE FAMILY 9C"/>
    <property type="match status" value="1"/>
</dbReference>
<reference evidence="3 4" key="2">
    <citation type="submission" date="2019-01" db="EMBL/GenBank/DDBJ databases">
        <title>The decoding of complex shrimp genome reveals the adaptation for benthos swimmer, frequently molting mechanism and breeding impact on genome.</title>
        <authorList>
            <person name="Sun Y."/>
            <person name="Gao Y."/>
            <person name="Yu Y."/>
        </authorList>
    </citation>
    <scope>NUCLEOTIDE SEQUENCE [LARGE SCALE GENOMIC DNA]</scope>
    <source>
        <tissue evidence="3">Muscle</tissue>
    </source>
</reference>
<name>A0A423SZ75_PENVA</name>
<dbReference type="Pfam" id="PF00106">
    <property type="entry name" value="adh_short"/>
    <property type="match status" value="1"/>
</dbReference>
<dbReference type="Gene3D" id="3.40.50.720">
    <property type="entry name" value="NAD(P)-binding Rossmann-like Domain"/>
    <property type="match status" value="1"/>
</dbReference>
<keyword evidence="1" id="KW-0560">Oxidoreductase</keyword>
<accession>A0A423SZ75</accession>
<evidence type="ECO:0000256" key="1">
    <source>
        <dbReference type="ARBA" id="ARBA00023002"/>
    </source>
</evidence>
<dbReference type="GO" id="GO:0008202">
    <property type="term" value="P:steroid metabolic process"/>
    <property type="evidence" value="ECO:0007669"/>
    <property type="project" value="TreeGrafter"/>
</dbReference>
<dbReference type="PRINTS" id="PR00081">
    <property type="entry name" value="GDHRDH"/>
</dbReference>
<dbReference type="AlphaFoldDB" id="A0A423SZ75"/>
<feature type="compositionally biased region" description="Polar residues" evidence="2">
    <location>
        <begin position="16"/>
        <end position="34"/>
    </location>
</feature>
<organism evidence="3 4">
    <name type="scientific">Penaeus vannamei</name>
    <name type="common">Whiteleg shrimp</name>
    <name type="synonym">Litopenaeus vannamei</name>
    <dbReference type="NCBI Taxonomy" id="6689"/>
    <lineage>
        <taxon>Eukaryota</taxon>
        <taxon>Metazoa</taxon>
        <taxon>Ecdysozoa</taxon>
        <taxon>Arthropoda</taxon>
        <taxon>Crustacea</taxon>
        <taxon>Multicrustacea</taxon>
        <taxon>Malacostraca</taxon>
        <taxon>Eumalacostraca</taxon>
        <taxon>Eucarida</taxon>
        <taxon>Decapoda</taxon>
        <taxon>Dendrobranchiata</taxon>
        <taxon>Penaeoidea</taxon>
        <taxon>Penaeidae</taxon>
        <taxon>Penaeus</taxon>
    </lineage>
</organism>
<dbReference type="OrthoDB" id="294295at2759"/>
<dbReference type="InterPro" id="IPR002347">
    <property type="entry name" value="SDR_fam"/>
</dbReference>
<dbReference type="GO" id="GO:0016491">
    <property type="term" value="F:oxidoreductase activity"/>
    <property type="evidence" value="ECO:0007669"/>
    <property type="project" value="UniProtKB-KW"/>
</dbReference>
<dbReference type="STRING" id="6689.A0A423SZ75"/>
<dbReference type="PROSITE" id="PS00061">
    <property type="entry name" value="ADH_SHORT"/>
    <property type="match status" value="1"/>
</dbReference>
<feature type="region of interest" description="Disordered" evidence="2">
    <location>
        <begin position="1"/>
        <end position="35"/>
    </location>
</feature>
<feature type="region of interest" description="Disordered" evidence="2">
    <location>
        <begin position="89"/>
        <end position="113"/>
    </location>
</feature>
<dbReference type="EMBL" id="QCYY01002560">
    <property type="protein sequence ID" value="ROT69489.1"/>
    <property type="molecule type" value="Genomic_DNA"/>
</dbReference>
<keyword evidence="4" id="KW-1185">Reference proteome</keyword>
<sequence>MPGKPERVTRSKHAGTLSQPSSRAPSPVPSTSVEQMPVIVPCSNPEVRQAVRAMEGEMTLFSEILDKIGALSADIQEIKSQTQDFSERLARQEEATHQQGKASTGDRTEEDKACLSYRKRRPRIASRTGQSRQFRALIASRAPPPIPGRGQVKGAAEVSRPVLLTLLTIPTLPTLTCPSLPLPRRETALSPPISARPAHGVGKGEGRESWRFVLLSRTLKQVLQAEPCPFPAAHHSVVMSLSISKPDLMVSATNSGETHITPNHLTLVKDQPRSRCVMATDFLTDLSTVDARQTHHGCRRVNIFACRSPPKHLTSTLIASGQREIEADGRVVVVTGCDSGIGYALALRARAWGFTVIATCLSTLSIPAQQLQDAGVIVVHLDLRRMEGVEHLKKTIARLQEERKKLWCLVNNAGVLTYAHCEWQTTPMVTSQVLVNLTGAILLTRDLLPVLRRNKGRVVNVSSPSGQLASPFMSVYCASKWGLEGYSQALRREVAPFGVSVVVVRPCNLPNRTGILVANADQLLTMMAEAAPETREDYGPMIERMQRTFQQCFEGVSEVQDLRDDYLMQCFRYAMILERPEAVYSAAPLVVRFALSLFQVIPTSWLDAVVGRDLHNSVLSLAANQ</sequence>
<dbReference type="PRINTS" id="PR00080">
    <property type="entry name" value="SDRFAMILY"/>
</dbReference>
<evidence type="ECO:0000313" key="3">
    <source>
        <dbReference type="EMBL" id="ROT69489.1"/>
    </source>
</evidence>
<dbReference type="InterPro" id="IPR036291">
    <property type="entry name" value="NAD(P)-bd_dom_sf"/>
</dbReference>
<feature type="compositionally biased region" description="Basic and acidic residues" evidence="2">
    <location>
        <begin position="104"/>
        <end position="113"/>
    </location>
</feature>
<evidence type="ECO:0000313" key="4">
    <source>
        <dbReference type="Proteomes" id="UP000283509"/>
    </source>
</evidence>
<comment type="caution">
    <text evidence="3">The sequence shown here is derived from an EMBL/GenBank/DDBJ whole genome shotgun (WGS) entry which is preliminary data.</text>
</comment>
<proteinExistence type="predicted"/>
<evidence type="ECO:0000256" key="2">
    <source>
        <dbReference type="SAM" id="MobiDB-lite"/>
    </source>
</evidence>
<dbReference type="SUPFAM" id="SSF51735">
    <property type="entry name" value="NAD(P)-binding Rossmann-fold domains"/>
    <property type="match status" value="1"/>
</dbReference>
<dbReference type="PANTHER" id="PTHR43313:SF36">
    <property type="entry name" value="D-BETA-HYDROXYBUTYRATE DEHYDROGENASE, MITOCHONDRIAL"/>
    <property type="match status" value="1"/>
</dbReference>
<reference evidence="3 4" key="1">
    <citation type="submission" date="2018-04" db="EMBL/GenBank/DDBJ databases">
        <authorList>
            <person name="Zhang X."/>
            <person name="Yuan J."/>
            <person name="Li F."/>
            <person name="Xiang J."/>
        </authorList>
    </citation>
    <scope>NUCLEOTIDE SEQUENCE [LARGE SCALE GENOMIC DNA]</scope>
    <source>
        <tissue evidence="3">Muscle</tissue>
    </source>
</reference>
<gene>
    <name evidence="3" type="ORF">C7M84_012303</name>
</gene>
<dbReference type="Proteomes" id="UP000283509">
    <property type="component" value="Unassembled WGS sequence"/>
</dbReference>